<feature type="domain" description="Solute-binding protein family 3/N-terminal" evidence="9">
    <location>
        <begin position="259"/>
        <end position="565"/>
    </location>
</feature>
<dbReference type="InterPro" id="IPR052192">
    <property type="entry name" value="Insect_Ionotropic_Sensory_Rcpt"/>
</dbReference>
<keyword evidence="7" id="KW-0325">Glycoprotein</keyword>
<accession>A0A6P8XTV5</accession>
<comment type="subcellular location">
    <subcellularLocation>
        <location evidence="1">Cell membrane</location>
        <topology evidence="1">Multi-pass membrane protein</topology>
    </subcellularLocation>
</comment>
<evidence type="ECO:0000256" key="6">
    <source>
        <dbReference type="ARBA" id="ARBA00023170"/>
    </source>
</evidence>
<evidence type="ECO:0000313" key="12">
    <source>
        <dbReference type="RefSeq" id="XP_034101177.1"/>
    </source>
</evidence>
<organism evidence="11 12">
    <name type="scientific">Drosophila albomicans</name>
    <name type="common">Fruit fly</name>
    <dbReference type="NCBI Taxonomy" id="7291"/>
    <lineage>
        <taxon>Eukaryota</taxon>
        <taxon>Metazoa</taxon>
        <taxon>Ecdysozoa</taxon>
        <taxon>Arthropoda</taxon>
        <taxon>Hexapoda</taxon>
        <taxon>Insecta</taxon>
        <taxon>Pterygota</taxon>
        <taxon>Neoptera</taxon>
        <taxon>Endopterygota</taxon>
        <taxon>Diptera</taxon>
        <taxon>Brachycera</taxon>
        <taxon>Muscomorpha</taxon>
        <taxon>Ephydroidea</taxon>
        <taxon>Drosophilidae</taxon>
        <taxon>Drosophila</taxon>
    </lineage>
</organism>
<dbReference type="Gene3D" id="3.40.190.10">
    <property type="entry name" value="Periplasmic binding protein-like II"/>
    <property type="match status" value="1"/>
</dbReference>
<keyword evidence="6" id="KW-0675">Receptor</keyword>
<sequence length="624" mass="71483">MLLTRQLLAYGWLSVPLAVAMAATLSFNLPNLDRDVERLANATVYVTSRYIAARINTLAIRFDCRDCNAVQQLQQNQMLDQMLQHLAPHLSIYLSRGAPHDAAKDYTLFVVHQAEAFDNFNVSATYILHEHEFYFLVVLVSRQSESKLHDSVRHICSMALRSRVINVVVLTMRYNGEIALYAYKLFNEHCSPSINAYQSNRFLASGSLLRDELFPLRFTNLSNCALNVTAHQLPPHFMYQPADGAPLPVDGKFIELDALRGIDGELLRLLATALRFRVRLMIPSDKSEIFSEDTINGCFAQLAAGKADIAIGGFSGSDNRRMQFTTSVVYHQSYFIFVVRKERYFGPFGQLMRPFGHKVWLCLLVSFLVALMCARCLGRRVGLKHPLENLLASTIGNAVPVHRLPRGGFLRHMVANWLLLTLVLRCAYQAKLFDVLRTHPYKPLPIGLAGLLQANYTLISTGYHDFYLHELTRVSNGNFSQRYMLVQHAPLGARVATISLLNNLAHWNMQHRNSSHLTYVREPIYLYQLVIYFRQNTFFKFTFDRKINQLLSSGVMAHIERRYLQVSYADLDYNIRLVPRITNKMLRGVYRCFIVIMGVASGLFLLERLALRCRCLRRLFDRLQ</sequence>
<evidence type="ECO:0000256" key="3">
    <source>
        <dbReference type="ARBA" id="ARBA00022692"/>
    </source>
</evidence>
<gene>
    <name evidence="12" type="primary">LOC117565914</name>
</gene>
<dbReference type="GO" id="GO:0005886">
    <property type="term" value="C:plasma membrane"/>
    <property type="evidence" value="ECO:0007669"/>
    <property type="project" value="UniProtKB-SubCell"/>
</dbReference>
<evidence type="ECO:0000256" key="7">
    <source>
        <dbReference type="ARBA" id="ARBA00023180"/>
    </source>
</evidence>
<evidence type="ECO:0000259" key="9">
    <source>
        <dbReference type="Pfam" id="PF00497"/>
    </source>
</evidence>
<reference evidence="12" key="1">
    <citation type="submission" date="2025-08" db="UniProtKB">
        <authorList>
            <consortium name="RefSeq"/>
        </authorList>
    </citation>
    <scope>IDENTIFICATION</scope>
    <source>
        <strain evidence="12">15112-1751.03</strain>
        <tissue evidence="12">Whole Adult</tissue>
    </source>
</reference>
<dbReference type="RefSeq" id="XP_034101177.1">
    <property type="nucleotide sequence ID" value="XM_034245286.1"/>
</dbReference>
<feature type="domain" description="Putative ionotropic receptor ligand binding" evidence="10">
    <location>
        <begin position="32"/>
        <end position="220"/>
    </location>
</feature>
<evidence type="ECO:0000256" key="1">
    <source>
        <dbReference type="ARBA" id="ARBA00004651"/>
    </source>
</evidence>
<evidence type="ECO:0000256" key="5">
    <source>
        <dbReference type="ARBA" id="ARBA00023136"/>
    </source>
</evidence>
<dbReference type="PANTHER" id="PTHR42643">
    <property type="entry name" value="IONOTROPIC RECEPTOR 20A-RELATED"/>
    <property type="match status" value="1"/>
</dbReference>
<keyword evidence="2" id="KW-1003">Cell membrane</keyword>
<dbReference type="Pfam" id="PF00497">
    <property type="entry name" value="SBP_bac_3"/>
    <property type="match status" value="1"/>
</dbReference>
<evidence type="ECO:0000259" key="10">
    <source>
        <dbReference type="Pfam" id="PF24061"/>
    </source>
</evidence>
<keyword evidence="3 8" id="KW-0812">Transmembrane</keyword>
<dbReference type="Gene3D" id="1.10.287.70">
    <property type="match status" value="1"/>
</dbReference>
<dbReference type="SUPFAM" id="SSF53850">
    <property type="entry name" value="Periplasmic binding protein-like II"/>
    <property type="match status" value="1"/>
</dbReference>
<evidence type="ECO:0000256" key="4">
    <source>
        <dbReference type="ARBA" id="ARBA00022989"/>
    </source>
</evidence>
<dbReference type="OrthoDB" id="7739311at2759"/>
<keyword evidence="4 8" id="KW-1133">Transmembrane helix</keyword>
<dbReference type="Pfam" id="PF24061">
    <property type="entry name" value="LBD_receptor"/>
    <property type="match status" value="1"/>
</dbReference>
<name>A0A6P8XTV5_DROAB</name>
<dbReference type="GeneID" id="117565914"/>
<protein>
    <submittedName>
        <fullName evidence="12">Uncharacterized protein LOC117565914</fullName>
    </submittedName>
</protein>
<evidence type="ECO:0000313" key="11">
    <source>
        <dbReference type="Proteomes" id="UP000515160"/>
    </source>
</evidence>
<dbReference type="Proteomes" id="UP000515160">
    <property type="component" value="Chromosome X"/>
</dbReference>
<evidence type="ECO:0000256" key="8">
    <source>
        <dbReference type="SAM" id="Phobius"/>
    </source>
</evidence>
<keyword evidence="11" id="KW-1185">Reference proteome</keyword>
<dbReference type="CTD" id="32189"/>
<proteinExistence type="predicted"/>
<dbReference type="InterPro" id="IPR001638">
    <property type="entry name" value="Solute-binding_3/MltF_N"/>
</dbReference>
<dbReference type="PANTHER" id="PTHR42643:SF37">
    <property type="entry name" value="IONOTROPIC RECEPTOR 11A-RELATED"/>
    <property type="match status" value="1"/>
</dbReference>
<keyword evidence="5 8" id="KW-0472">Membrane</keyword>
<evidence type="ECO:0000256" key="2">
    <source>
        <dbReference type="ARBA" id="ARBA00022475"/>
    </source>
</evidence>
<feature type="transmembrane region" description="Helical" evidence="8">
    <location>
        <begin position="588"/>
        <end position="606"/>
    </location>
</feature>
<dbReference type="AlphaFoldDB" id="A0A6P8XTV5"/>
<dbReference type="InterPro" id="IPR056198">
    <property type="entry name" value="LBD_receptor"/>
</dbReference>